<dbReference type="InterPro" id="IPR050148">
    <property type="entry name" value="Terpene_synthase-like"/>
</dbReference>
<dbReference type="GO" id="GO:0016740">
    <property type="term" value="F:transferase activity"/>
    <property type="evidence" value="ECO:0007669"/>
    <property type="project" value="UniProtKB-KW"/>
</dbReference>
<evidence type="ECO:0000256" key="1">
    <source>
        <dbReference type="ARBA" id="ARBA00001946"/>
    </source>
</evidence>
<evidence type="ECO:0000313" key="7">
    <source>
        <dbReference type="Proteomes" id="UP000585474"/>
    </source>
</evidence>
<dbReference type="CDD" id="cd00684">
    <property type="entry name" value="Terpene_cyclase_plant_C1"/>
    <property type="match status" value="1"/>
</dbReference>
<dbReference type="FunFam" id="1.50.10.130:FF:000001">
    <property type="entry name" value="Isoprene synthase, chloroplastic"/>
    <property type="match status" value="1"/>
</dbReference>
<dbReference type="InterPro" id="IPR005630">
    <property type="entry name" value="Terpene_synthase_metal-bd"/>
</dbReference>
<reference evidence="6 7" key="1">
    <citation type="submission" date="2019-07" db="EMBL/GenBank/DDBJ databases">
        <title>De Novo Assembly of kiwifruit Actinidia rufa.</title>
        <authorList>
            <person name="Sugita-Konishi S."/>
            <person name="Sato K."/>
            <person name="Mori E."/>
            <person name="Abe Y."/>
            <person name="Kisaki G."/>
            <person name="Hamano K."/>
            <person name="Suezawa K."/>
            <person name="Otani M."/>
            <person name="Fukuda T."/>
            <person name="Manabe T."/>
            <person name="Gomi K."/>
            <person name="Tabuchi M."/>
            <person name="Akimitsu K."/>
            <person name="Kataoka I."/>
        </authorList>
    </citation>
    <scope>NUCLEOTIDE SEQUENCE [LARGE SCALE GENOMIC DNA]</scope>
    <source>
        <strain evidence="7">cv. Fuchu</strain>
    </source>
</reference>
<dbReference type="EMBL" id="BJWL01000018">
    <property type="protein sequence ID" value="GFZ06550.1"/>
    <property type="molecule type" value="Genomic_DNA"/>
</dbReference>
<accession>A0A7J0G6X8</accession>
<evidence type="ECO:0000313" key="6">
    <source>
        <dbReference type="EMBL" id="GFZ06550.1"/>
    </source>
</evidence>
<evidence type="ECO:0000256" key="3">
    <source>
        <dbReference type="ARBA" id="ARBA00023239"/>
    </source>
</evidence>
<dbReference type="SFLD" id="SFLDS00005">
    <property type="entry name" value="Isoprenoid_Synthase_Type_I"/>
    <property type="match status" value="1"/>
</dbReference>
<dbReference type="FunFam" id="1.10.600.10:FF:000007">
    <property type="entry name" value="Isoprene synthase, chloroplastic"/>
    <property type="match status" value="1"/>
</dbReference>
<feature type="domain" description="Terpene synthase metal-binding" evidence="5">
    <location>
        <begin position="213"/>
        <end position="452"/>
    </location>
</feature>
<comment type="caution">
    <text evidence="6">The sequence shown here is derived from an EMBL/GenBank/DDBJ whole genome shotgun (WGS) entry which is preliminary data.</text>
</comment>
<dbReference type="InterPro" id="IPR036965">
    <property type="entry name" value="Terpene_synth_N_sf"/>
</dbReference>
<dbReference type="GO" id="GO:0016102">
    <property type="term" value="P:diterpenoid biosynthetic process"/>
    <property type="evidence" value="ECO:0007669"/>
    <property type="project" value="InterPro"/>
</dbReference>
<dbReference type="Proteomes" id="UP000585474">
    <property type="component" value="Unassembled WGS sequence"/>
</dbReference>
<gene>
    <name evidence="6" type="ORF">Acr_18g0007200</name>
</gene>
<dbReference type="SUPFAM" id="SSF48576">
    <property type="entry name" value="Terpenoid synthases"/>
    <property type="match status" value="1"/>
</dbReference>
<keyword evidence="7" id="KW-1185">Reference proteome</keyword>
<organism evidence="6 7">
    <name type="scientific">Actinidia rufa</name>
    <dbReference type="NCBI Taxonomy" id="165716"/>
    <lineage>
        <taxon>Eukaryota</taxon>
        <taxon>Viridiplantae</taxon>
        <taxon>Streptophyta</taxon>
        <taxon>Embryophyta</taxon>
        <taxon>Tracheophyta</taxon>
        <taxon>Spermatophyta</taxon>
        <taxon>Magnoliopsida</taxon>
        <taxon>eudicotyledons</taxon>
        <taxon>Gunneridae</taxon>
        <taxon>Pentapetalae</taxon>
        <taxon>asterids</taxon>
        <taxon>Ericales</taxon>
        <taxon>Actinidiaceae</taxon>
        <taxon>Actinidia</taxon>
    </lineage>
</organism>
<sequence length="510" mass="58987">MEQEQLHQLKQKVVKMLVASADKPSQMLNLIDGLQRLGVSYHFTTEIEAALKHIYETCDHSHFDDLYTVALFFRLLRQQGFPVSCEMFNKFKNNQGKFQECLIGDAVGILSLYEATHLRVRGEEILDEALTFTTHHLESMVPNLSNPIAEHVVNALNQSIHKGLTRLDARCYISFHEQDDSHNKDLLNFAKLDFNLLQKLHQREPSEITRWWKDLDFAKKLPFARDRLVECYFWVLGVYFEPQYWLARRILTKVIAMFSIIDDIYDAYGTLEELALFTDAIERWEISSLDQLPEYMKLCYRSLLDVYSTIDEEMAKQGGSYRVDYAKSEMKNLVRGYIEEAKWFHQGYVPSMEEYMQVGLLTCGYKMLATVSYVGMGELATKEAFDWVSSFPLIVEAASVINRLTDDIVDHRFEQQGGHMASAIECYMKQHGATEEEAIIELYEQVTNAWKDMNAECLYSTNVPMPLLVRVLNLARVINVLYKDEDGYTHSGTRTKNFVTLVLIDSVPIN</sequence>
<dbReference type="Pfam" id="PF03936">
    <property type="entry name" value="Terpene_synth_C"/>
    <property type="match status" value="1"/>
</dbReference>
<keyword evidence="6" id="KW-0808">Transferase</keyword>
<dbReference type="SFLD" id="SFLDG01019">
    <property type="entry name" value="Terpene_Cyclase_Like_1_C_Termi"/>
    <property type="match status" value="1"/>
</dbReference>
<name>A0A7J0G6X8_9ERIC</name>
<dbReference type="SUPFAM" id="SSF48239">
    <property type="entry name" value="Terpenoid cyclases/Protein prenyltransferases"/>
    <property type="match status" value="1"/>
</dbReference>
<protein>
    <submittedName>
        <fullName evidence="6">Terpenoid cyclases/Protein prenyltransferases superfamily protein</fullName>
    </submittedName>
</protein>
<dbReference type="Gene3D" id="1.50.10.130">
    <property type="entry name" value="Terpene synthase, N-terminal domain"/>
    <property type="match status" value="1"/>
</dbReference>
<dbReference type="InterPro" id="IPR034741">
    <property type="entry name" value="Terpene_cyclase-like_1_C"/>
</dbReference>
<dbReference type="InterPro" id="IPR008949">
    <property type="entry name" value="Isoprenoid_synthase_dom_sf"/>
</dbReference>
<dbReference type="OrthoDB" id="1877784at2759"/>
<dbReference type="InterPro" id="IPR044814">
    <property type="entry name" value="Terpene_cyclase_plant_C1"/>
</dbReference>
<evidence type="ECO:0000259" key="4">
    <source>
        <dbReference type="Pfam" id="PF01397"/>
    </source>
</evidence>
<feature type="domain" description="Terpene synthase N-terminal" evidence="4">
    <location>
        <begin position="3"/>
        <end position="156"/>
    </location>
</feature>
<dbReference type="GO" id="GO:0000287">
    <property type="term" value="F:magnesium ion binding"/>
    <property type="evidence" value="ECO:0007669"/>
    <property type="project" value="InterPro"/>
</dbReference>
<keyword evidence="3" id="KW-0456">Lyase</keyword>
<dbReference type="Gene3D" id="1.10.600.10">
    <property type="entry name" value="Farnesyl Diphosphate Synthase"/>
    <property type="match status" value="1"/>
</dbReference>
<proteinExistence type="predicted"/>
<comment type="cofactor">
    <cofactor evidence="1">
        <name>Mg(2+)</name>
        <dbReference type="ChEBI" id="CHEBI:18420"/>
    </cofactor>
</comment>
<dbReference type="InterPro" id="IPR001906">
    <property type="entry name" value="Terpene_synth_N"/>
</dbReference>
<dbReference type="PANTHER" id="PTHR31225:SF221">
    <property type="entry name" value="(-)-GERMACRENE D SYNTHASE"/>
    <property type="match status" value="1"/>
</dbReference>
<dbReference type="PANTHER" id="PTHR31225">
    <property type="entry name" value="OS04G0344100 PROTEIN-RELATED"/>
    <property type="match status" value="1"/>
</dbReference>
<dbReference type="InterPro" id="IPR008930">
    <property type="entry name" value="Terpenoid_cyclase/PrenylTrfase"/>
</dbReference>
<dbReference type="Pfam" id="PF01397">
    <property type="entry name" value="Terpene_synth"/>
    <property type="match status" value="1"/>
</dbReference>
<keyword evidence="2" id="KW-0479">Metal-binding</keyword>
<dbReference type="AlphaFoldDB" id="A0A7J0G6X8"/>
<evidence type="ECO:0000256" key="2">
    <source>
        <dbReference type="ARBA" id="ARBA00022723"/>
    </source>
</evidence>
<dbReference type="GO" id="GO:0010333">
    <property type="term" value="F:terpene synthase activity"/>
    <property type="evidence" value="ECO:0007669"/>
    <property type="project" value="InterPro"/>
</dbReference>
<evidence type="ECO:0000259" key="5">
    <source>
        <dbReference type="Pfam" id="PF03936"/>
    </source>
</evidence>